<gene>
    <name evidence="1" type="ORF">I7730_00395</name>
</gene>
<reference evidence="1" key="2">
    <citation type="submission" date="2019-01" db="EMBL/GenBank/DDBJ databases">
        <authorList>
            <consortium name="NCBI Pathogen Detection Project"/>
        </authorList>
    </citation>
    <scope>NUCLEOTIDE SEQUENCE</scope>
    <source>
        <strain evidence="1">BCW_3452</strain>
    </source>
</reference>
<reference evidence="1" key="1">
    <citation type="journal article" date="2018" name="Genome Biol.">
        <title>SKESA: strategic k-mer extension for scrupulous assemblies.</title>
        <authorList>
            <person name="Souvorov A."/>
            <person name="Agarwala R."/>
            <person name="Lipman D.J."/>
        </authorList>
    </citation>
    <scope>NUCLEOTIDE SEQUENCE</scope>
    <source>
        <strain evidence="1">BCW_3452</strain>
    </source>
</reference>
<comment type="caution">
    <text evidence="1">The sequence shown here is derived from an EMBL/GenBank/DDBJ whole genome shotgun (WGS) entry which is preliminary data.</text>
</comment>
<dbReference type="Proteomes" id="UP000863257">
    <property type="component" value="Unassembled WGS sequence"/>
</dbReference>
<organism evidence="1">
    <name type="scientific">Vibrio vulnificus</name>
    <dbReference type="NCBI Taxonomy" id="672"/>
    <lineage>
        <taxon>Bacteria</taxon>
        <taxon>Pseudomonadati</taxon>
        <taxon>Pseudomonadota</taxon>
        <taxon>Gammaproteobacteria</taxon>
        <taxon>Vibrionales</taxon>
        <taxon>Vibrionaceae</taxon>
        <taxon>Vibrio</taxon>
    </lineage>
</organism>
<dbReference type="AlphaFoldDB" id="A0A8H9MY95"/>
<dbReference type="EMBL" id="DACRBY010000001">
    <property type="protein sequence ID" value="HAS8538258.1"/>
    <property type="molecule type" value="Genomic_DNA"/>
</dbReference>
<sequence>MTLTQNYPEIPTNSLEQIAKHQLSLLTEHPGAHFEMVAARHFFGFWSFLNTDNFAVNPKRIKLAETSGEMPSDSVANLLSELSFEPLCGLKMLDDLADLYLKAREEIHYLHFQLEANMTQGWELVIENHYDKEHPKYEHFFTVSSNNPIDTIQKSIEQFKKHPILSQFT</sequence>
<protein>
    <submittedName>
        <fullName evidence="1">Uncharacterized protein</fullName>
    </submittedName>
</protein>
<accession>A0A8H9MY95</accession>
<proteinExistence type="predicted"/>
<evidence type="ECO:0000313" key="1">
    <source>
        <dbReference type="EMBL" id="HAS8538258.1"/>
    </source>
</evidence>
<name>A0A8H9MY95_VIBVL</name>